<dbReference type="Proteomes" id="UP001231518">
    <property type="component" value="Chromosome 20"/>
</dbReference>
<organism evidence="2 3">
    <name type="scientific">Mythimna separata</name>
    <name type="common">Oriental armyworm</name>
    <name type="synonym">Pseudaletia separata</name>
    <dbReference type="NCBI Taxonomy" id="271217"/>
    <lineage>
        <taxon>Eukaryota</taxon>
        <taxon>Metazoa</taxon>
        <taxon>Ecdysozoa</taxon>
        <taxon>Arthropoda</taxon>
        <taxon>Hexapoda</taxon>
        <taxon>Insecta</taxon>
        <taxon>Pterygota</taxon>
        <taxon>Neoptera</taxon>
        <taxon>Endopterygota</taxon>
        <taxon>Lepidoptera</taxon>
        <taxon>Glossata</taxon>
        <taxon>Ditrysia</taxon>
        <taxon>Noctuoidea</taxon>
        <taxon>Noctuidae</taxon>
        <taxon>Noctuinae</taxon>
        <taxon>Hadenini</taxon>
        <taxon>Mythimna</taxon>
    </lineage>
</organism>
<dbReference type="EMBL" id="JARGEI010000011">
    <property type="protein sequence ID" value="KAJ8723843.1"/>
    <property type="molecule type" value="Genomic_DNA"/>
</dbReference>
<feature type="chain" id="PRO_5042264295" evidence="1">
    <location>
        <begin position="22"/>
        <end position="116"/>
    </location>
</feature>
<evidence type="ECO:0000313" key="2">
    <source>
        <dbReference type="EMBL" id="KAJ8723843.1"/>
    </source>
</evidence>
<evidence type="ECO:0000313" key="3">
    <source>
        <dbReference type="Proteomes" id="UP001231518"/>
    </source>
</evidence>
<protein>
    <submittedName>
        <fullName evidence="2">Uncharacterized protein</fullName>
    </submittedName>
</protein>
<keyword evidence="1" id="KW-0732">Signal</keyword>
<evidence type="ECO:0000256" key="1">
    <source>
        <dbReference type="SAM" id="SignalP"/>
    </source>
</evidence>
<reference evidence="2" key="1">
    <citation type="submission" date="2023-03" db="EMBL/GenBank/DDBJ databases">
        <title>Chromosome-level genomes of two armyworms, Mythimna separata and Mythimna loreyi, provide insights into the biosynthesis and reception of sex pheromones.</title>
        <authorList>
            <person name="Zhao H."/>
        </authorList>
    </citation>
    <scope>NUCLEOTIDE SEQUENCE</scope>
    <source>
        <strain evidence="2">BeijingLab</strain>
        <tissue evidence="2">Pupa</tissue>
    </source>
</reference>
<sequence length="116" mass="12491">MYSNMCVKIALCVALIVSIDGFVLKHQALPLSPEGMTVEITVRGKEDPRHPLFTTRLDIDEKKKTVVIATAEASSGDKKPRVVAMSSLGDRHGINLGTCPEGYVGRAGFCFPSDDA</sequence>
<name>A0AAD8DV93_MYTSE</name>
<keyword evidence="3" id="KW-1185">Reference proteome</keyword>
<gene>
    <name evidence="2" type="ORF">PYW07_007823</name>
</gene>
<feature type="signal peptide" evidence="1">
    <location>
        <begin position="1"/>
        <end position="21"/>
    </location>
</feature>
<accession>A0AAD8DV93</accession>
<comment type="caution">
    <text evidence="2">The sequence shown here is derived from an EMBL/GenBank/DDBJ whole genome shotgun (WGS) entry which is preliminary data.</text>
</comment>
<dbReference type="AlphaFoldDB" id="A0AAD8DV93"/>
<proteinExistence type="predicted"/>